<dbReference type="AlphaFoldDB" id="J8PYA6"/>
<evidence type="ECO:0000256" key="4">
    <source>
        <dbReference type="SAM" id="MobiDB-lite"/>
    </source>
</evidence>
<gene>
    <name evidence="7" type="ORF">SU7_3534</name>
</gene>
<dbReference type="InterPro" id="IPR001005">
    <property type="entry name" value="SANT/Myb"/>
</dbReference>
<dbReference type="InterPro" id="IPR052833">
    <property type="entry name" value="Telomeric_DNA-bd_trans-reg"/>
</dbReference>
<evidence type="ECO:0000259" key="5">
    <source>
        <dbReference type="PROSITE" id="PS50090"/>
    </source>
</evidence>
<keyword evidence="1" id="KW-0238">DNA-binding</keyword>
<dbReference type="GO" id="GO:0010833">
    <property type="term" value="P:telomere maintenance via telomere lengthening"/>
    <property type="evidence" value="ECO:0007669"/>
    <property type="project" value="TreeGrafter"/>
</dbReference>
<accession>J8PYA6</accession>
<dbReference type="PANTHER" id="PTHR47807">
    <property type="entry name" value="PROTEIN TBF1"/>
    <property type="match status" value="1"/>
</dbReference>
<evidence type="ECO:0000313" key="8">
    <source>
        <dbReference type="Proteomes" id="UP000006968"/>
    </source>
</evidence>
<dbReference type="EMBL" id="ALIE01000193">
    <property type="protein sequence ID" value="EJS41421.1"/>
    <property type="molecule type" value="Genomic_DNA"/>
</dbReference>
<dbReference type="FunFam" id="1.10.10.60:FF:000137">
    <property type="entry name" value="MYB DNA binding protein"/>
    <property type="match status" value="1"/>
</dbReference>
<keyword evidence="8" id="KW-1185">Reference proteome</keyword>
<feature type="compositionally biased region" description="Polar residues" evidence="4">
    <location>
        <begin position="349"/>
        <end position="364"/>
    </location>
</feature>
<dbReference type="Gene3D" id="1.10.10.60">
    <property type="entry name" value="Homeodomain-like"/>
    <property type="match status" value="1"/>
</dbReference>
<feature type="domain" description="Myb-like" evidence="5">
    <location>
        <begin position="404"/>
        <end position="456"/>
    </location>
</feature>
<dbReference type="PANTHER" id="PTHR47807:SF1">
    <property type="entry name" value="PROTEIN TBF1"/>
    <property type="match status" value="1"/>
</dbReference>
<dbReference type="CDD" id="cd11660">
    <property type="entry name" value="SANT_TRF"/>
    <property type="match status" value="1"/>
</dbReference>
<feature type="region of interest" description="Disordered" evidence="4">
    <location>
        <begin position="343"/>
        <end position="364"/>
    </location>
</feature>
<feature type="region of interest" description="Disordered" evidence="4">
    <location>
        <begin position="494"/>
        <end position="563"/>
    </location>
</feature>
<keyword evidence="3" id="KW-0131">Cell cycle</keyword>
<keyword evidence="2" id="KW-0539">Nucleus</keyword>
<dbReference type="HOGENOM" id="CLU_008791_4_0_1"/>
<evidence type="ECO:0000313" key="7">
    <source>
        <dbReference type="EMBL" id="EJS41421.1"/>
    </source>
</evidence>
<name>J8PYA6_SACAR</name>
<evidence type="ECO:0000256" key="3">
    <source>
        <dbReference type="ARBA" id="ARBA00023306"/>
    </source>
</evidence>
<dbReference type="SUPFAM" id="SSF46689">
    <property type="entry name" value="Homeodomain-like"/>
    <property type="match status" value="1"/>
</dbReference>
<evidence type="ECO:0000259" key="6">
    <source>
        <dbReference type="PROSITE" id="PS51294"/>
    </source>
</evidence>
<sequence length="563" mass="62702">MDSQLPNNNESMNRFNDIIQSLPARTRLTVCSLCLLDNISTQLLRFLILNANSPNIIAVLTDQTAFLSSGETEIFQTLVKLFKQIRMIYHTRSPLLSVHDVAPGLWFPSSPPPLILRGHEAFIITAIRKANLLTFLLTSLNCLNYGFELLQSIFLDIFCPNTNTVGNNSMEQSGKFLKSQAILYLDLKTQAYIAGLKEFQDEANEISLEKKQELLDLIFPSNLADILVQRRTGESGDITLLTPSEKDFVERCDRRRENLKIVQDFNSLTQSYEWAQFIRELLDYCNKNMGLIIWGRKGRGKSPLYDFDSNEFDSQVLFSTGTRTLEYAEDQIQTNSTPAFLSAARSSHYDSQAPSTDASSKNSTITQSIVDAAVAASMSNSGSGPNSSHNNGNNGNSNGSIGLRKPKAKRTWSKDEEEALVEGLKEVGPSWSKILDLYGPGGKITENLKNRTQVQLKDKARNWKLQYLKSGKPLPDYLIKVTGNLEKVYRAKKKFSQSPNSSTIMEQNLSQRPSSAVSTNNGDTHAHQDDAHGQNSDNMPSNGLFGNSTSDNTGFDPHLEDGM</sequence>
<proteinExistence type="predicted"/>
<feature type="region of interest" description="Disordered" evidence="4">
    <location>
        <begin position="377"/>
        <end position="414"/>
    </location>
</feature>
<dbReference type="PROSITE" id="PS50090">
    <property type="entry name" value="MYB_LIKE"/>
    <property type="match status" value="1"/>
</dbReference>
<organism evidence="7 8">
    <name type="scientific">Saccharomyces arboricola (strain H-6 / AS 2.3317 / CBS 10644)</name>
    <name type="common">Yeast</name>
    <dbReference type="NCBI Taxonomy" id="1160507"/>
    <lineage>
        <taxon>Eukaryota</taxon>
        <taxon>Fungi</taxon>
        <taxon>Dikarya</taxon>
        <taxon>Ascomycota</taxon>
        <taxon>Saccharomycotina</taxon>
        <taxon>Saccharomycetes</taxon>
        <taxon>Saccharomycetales</taxon>
        <taxon>Saccharomycetaceae</taxon>
        <taxon>Saccharomyces</taxon>
    </lineage>
</organism>
<evidence type="ECO:0000256" key="2">
    <source>
        <dbReference type="ARBA" id="ARBA00023242"/>
    </source>
</evidence>
<dbReference type="Pfam" id="PF00249">
    <property type="entry name" value="Myb_DNA-binding"/>
    <property type="match status" value="1"/>
</dbReference>
<dbReference type="Pfam" id="PF08558">
    <property type="entry name" value="TRF"/>
    <property type="match status" value="1"/>
</dbReference>
<feature type="compositionally biased region" description="Polar residues" evidence="4">
    <location>
        <begin position="496"/>
        <end position="523"/>
    </location>
</feature>
<dbReference type="Proteomes" id="UP000006968">
    <property type="component" value="Chromosome XVI"/>
</dbReference>
<dbReference type="PROSITE" id="PS51294">
    <property type="entry name" value="HTH_MYB"/>
    <property type="match status" value="1"/>
</dbReference>
<dbReference type="GO" id="GO:0003691">
    <property type="term" value="F:double-stranded telomeric DNA binding"/>
    <property type="evidence" value="ECO:0007669"/>
    <property type="project" value="TreeGrafter"/>
</dbReference>
<feature type="compositionally biased region" description="Low complexity" evidence="4">
    <location>
        <begin position="377"/>
        <end position="402"/>
    </location>
</feature>
<protein>
    <submittedName>
        <fullName evidence="7">Tbf1p</fullName>
    </submittedName>
</protein>
<dbReference type="InterPro" id="IPR013867">
    <property type="entry name" value="Telomere_rpt-bd_fac_dimer_dom"/>
</dbReference>
<comment type="caution">
    <text evidence="7">The sequence shown here is derived from an EMBL/GenBank/DDBJ whole genome shotgun (WGS) entry which is preliminary data.</text>
</comment>
<dbReference type="GO" id="GO:0042803">
    <property type="term" value="F:protein homodimerization activity"/>
    <property type="evidence" value="ECO:0007669"/>
    <property type="project" value="InterPro"/>
</dbReference>
<dbReference type="InterPro" id="IPR009057">
    <property type="entry name" value="Homeodomain-like_sf"/>
</dbReference>
<evidence type="ECO:0000256" key="1">
    <source>
        <dbReference type="ARBA" id="ARBA00023125"/>
    </source>
</evidence>
<dbReference type="OrthoDB" id="3366990at2759"/>
<dbReference type="InterPro" id="IPR017930">
    <property type="entry name" value="Myb_dom"/>
</dbReference>
<reference evidence="7 8" key="1">
    <citation type="journal article" date="2013" name="BMC Genomics">
        <title>High quality de novo sequencing and assembly of the Saccharomyces arboricolus genome.</title>
        <authorList>
            <person name="Liti G."/>
            <person name="Nguyen Ba A.N."/>
            <person name="Blythe M."/>
            <person name="Mueller C.A."/>
            <person name="Bergstroem A."/>
            <person name="Cubillos F.A."/>
            <person name="Dafhnis-Calas F."/>
            <person name="Khoshraftar S."/>
            <person name="Malla S."/>
            <person name="Mehta N."/>
            <person name="Siow C.C."/>
            <person name="Warringer J."/>
            <person name="Moses A.M."/>
            <person name="Louis E.J."/>
            <person name="Nieduszynski C.A."/>
        </authorList>
    </citation>
    <scope>NUCLEOTIDE SEQUENCE [LARGE SCALE GENOMIC DNA]</scope>
    <source>
        <strain evidence="8">H-6 / AS 2.3317 / CBS 10644</strain>
    </source>
</reference>
<feature type="domain" description="HTH myb-type" evidence="6">
    <location>
        <begin position="404"/>
        <end position="460"/>
    </location>
</feature>
<dbReference type="SMART" id="SM00717">
    <property type="entry name" value="SANT"/>
    <property type="match status" value="1"/>
</dbReference>
<feature type="compositionally biased region" description="Polar residues" evidence="4">
    <location>
        <begin position="533"/>
        <end position="553"/>
    </location>
</feature>